<feature type="region of interest" description="Disordered" evidence="1">
    <location>
        <begin position="70"/>
        <end position="90"/>
    </location>
</feature>
<dbReference type="RefSeq" id="WP_344988920.1">
    <property type="nucleotide sequence ID" value="NZ_BAAAXV010000004.1"/>
</dbReference>
<dbReference type="InterPro" id="IPR046214">
    <property type="entry name" value="DUF6247"/>
</dbReference>
<gene>
    <name evidence="2" type="ORF">ACFFSA_28840</name>
</gene>
<keyword evidence="3" id="KW-1185">Reference proteome</keyword>
<sequence length="112" mass="12489">MSAQPAEPHGPGYDPDDILSTLPQQHREAFLNDYRAAMVAAAHETWRYRELQQVLKRWHLRAIMYSRPGHDQRAEEARAGSGGPWLEADQVETPFPGRTLADVLAERAGGAA</sequence>
<reference evidence="2 3" key="1">
    <citation type="submission" date="2024-09" db="EMBL/GenBank/DDBJ databases">
        <authorList>
            <person name="Sun Q."/>
            <person name="Mori K."/>
        </authorList>
    </citation>
    <scope>NUCLEOTIDE SEQUENCE [LARGE SCALE GENOMIC DNA]</scope>
    <source>
        <strain evidence="2 3">JCM 3143</strain>
    </source>
</reference>
<feature type="region of interest" description="Disordered" evidence="1">
    <location>
        <begin position="1"/>
        <end position="20"/>
    </location>
</feature>
<dbReference type="Proteomes" id="UP001589532">
    <property type="component" value="Unassembled WGS sequence"/>
</dbReference>
<accession>A0ABV5S606</accession>
<name>A0ABV5S606_9ACTN</name>
<evidence type="ECO:0000313" key="3">
    <source>
        <dbReference type="Proteomes" id="UP001589532"/>
    </source>
</evidence>
<evidence type="ECO:0000313" key="2">
    <source>
        <dbReference type="EMBL" id="MFB9627111.1"/>
    </source>
</evidence>
<dbReference type="EMBL" id="JBHMBW010000027">
    <property type="protein sequence ID" value="MFB9627111.1"/>
    <property type="molecule type" value="Genomic_DNA"/>
</dbReference>
<proteinExistence type="predicted"/>
<organism evidence="2 3">
    <name type="scientific">Nonomuraea helvata</name>
    <dbReference type="NCBI Taxonomy" id="37484"/>
    <lineage>
        <taxon>Bacteria</taxon>
        <taxon>Bacillati</taxon>
        <taxon>Actinomycetota</taxon>
        <taxon>Actinomycetes</taxon>
        <taxon>Streptosporangiales</taxon>
        <taxon>Streptosporangiaceae</taxon>
        <taxon>Nonomuraea</taxon>
    </lineage>
</organism>
<evidence type="ECO:0000256" key="1">
    <source>
        <dbReference type="SAM" id="MobiDB-lite"/>
    </source>
</evidence>
<dbReference type="Pfam" id="PF19760">
    <property type="entry name" value="DUF6247"/>
    <property type="match status" value="1"/>
</dbReference>
<comment type="caution">
    <text evidence="2">The sequence shown here is derived from an EMBL/GenBank/DDBJ whole genome shotgun (WGS) entry which is preliminary data.</text>
</comment>
<protein>
    <submittedName>
        <fullName evidence="2">DUF6247 family protein</fullName>
    </submittedName>
</protein>